<evidence type="ECO:0000313" key="4">
    <source>
        <dbReference type="Proteomes" id="UP000611945"/>
    </source>
</evidence>
<feature type="region of interest" description="Disordered" evidence="1">
    <location>
        <begin position="73"/>
        <end position="134"/>
    </location>
</feature>
<accession>A0ABR8TLX2</accession>
<keyword evidence="4" id="KW-1185">Reference proteome</keyword>
<organism evidence="3 4">
    <name type="scientific">Serpens gallinarum</name>
    <dbReference type="NCBI Taxonomy" id="2763075"/>
    <lineage>
        <taxon>Bacteria</taxon>
        <taxon>Pseudomonadati</taxon>
        <taxon>Pseudomonadota</taxon>
        <taxon>Gammaproteobacteria</taxon>
        <taxon>Pseudomonadales</taxon>
        <taxon>Pseudomonadaceae</taxon>
        <taxon>Pseudomonas</taxon>
    </lineage>
</organism>
<feature type="signal peptide" evidence="2">
    <location>
        <begin position="1"/>
        <end position="19"/>
    </location>
</feature>
<evidence type="ECO:0000256" key="1">
    <source>
        <dbReference type="SAM" id="MobiDB-lite"/>
    </source>
</evidence>
<evidence type="ECO:0000256" key="2">
    <source>
        <dbReference type="SAM" id="SignalP"/>
    </source>
</evidence>
<reference evidence="3 4" key="1">
    <citation type="submission" date="2020-08" db="EMBL/GenBank/DDBJ databases">
        <title>A Genomic Blueprint of the Chicken Gut Microbiome.</title>
        <authorList>
            <person name="Gilroy R."/>
            <person name="Ravi A."/>
            <person name="Getino M."/>
            <person name="Pursley I."/>
            <person name="Horton D.L."/>
            <person name="Alikhan N.-F."/>
            <person name="Baker D."/>
            <person name="Gharbi K."/>
            <person name="Hall N."/>
            <person name="Watson M."/>
            <person name="Adriaenssens E.M."/>
            <person name="Foster-Nyarko E."/>
            <person name="Jarju S."/>
            <person name="Secka A."/>
            <person name="Antonio M."/>
            <person name="Oren A."/>
            <person name="Chaudhuri R."/>
            <person name="La Ragione R.M."/>
            <person name="Hildebrand F."/>
            <person name="Pallen M.J."/>
        </authorList>
    </citation>
    <scope>NUCLEOTIDE SEQUENCE [LARGE SCALE GENOMIC DNA]</scope>
    <source>
        <strain evidence="3 4">Sa2CUA2</strain>
    </source>
</reference>
<dbReference type="InterPro" id="IPR010595">
    <property type="entry name" value="DUF1161"/>
</dbReference>
<comment type="caution">
    <text evidence="3">The sequence shown here is derived from an EMBL/GenBank/DDBJ whole genome shotgun (WGS) entry which is preliminary data.</text>
</comment>
<protein>
    <submittedName>
        <fullName evidence="3">DUF1161 domain-containing protein</fullName>
    </submittedName>
</protein>
<dbReference type="EMBL" id="JACSQG010000002">
    <property type="protein sequence ID" value="MBD7976763.1"/>
    <property type="molecule type" value="Genomic_DNA"/>
</dbReference>
<feature type="chain" id="PRO_5046619440" evidence="2">
    <location>
        <begin position="20"/>
        <end position="134"/>
    </location>
</feature>
<proteinExistence type="predicted"/>
<name>A0ABR8TLX2_9PSED</name>
<gene>
    <name evidence="3" type="ORF">H9642_06110</name>
</gene>
<dbReference type="Pfam" id="PF06649">
    <property type="entry name" value="DUF1161"/>
    <property type="match status" value="1"/>
</dbReference>
<sequence>MYRLLLTAGLSLLASAALGAVGTPCEEVKAQIAAKLEAKGVREYQLEIANPGGAAGWQAVGRCEGGTKEILYRRGLPDEPQPLPEEDALPEDGLMPENTPPDIPASQQSPQPIVPLPEGDPKTDTVPPAEETMD</sequence>
<dbReference type="Proteomes" id="UP000611945">
    <property type="component" value="Unassembled WGS sequence"/>
</dbReference>
<keyword evidence="2" id="KW-0732">Signal</keyword>
<evidence type="ECO:0000313" key="3">
    <source>
        <dbReference type="EMBL" id="MBD7976763.1"/>
    </source>
</evidence>